<sequence length="279" mass="32085">MWLGLYFFIQGCHFSSGIHSCRLLPSLINRTPTAVLHQKCPYHLLYQKNPLISESMVALLQKPQAYLQNYQSNTVPNYPIINNISYYHLSCKSPTSMNTFPITKLLSFLNGRSLCKMSTMEANNTWSVVLLPEDKYSIGCRWQCKGINNVFLCDPFKKIYMDLPLGYKCEGDNIACELHKSIYGLRQTSRQWFSSFQQLFLVKASLFTFGSGLNYVALLVYVDDIITGTMNPIVIKQVQQLDKTSSNSKPLATRITWHQNKLTPNKKYTYPKGNMYYQC</sequence>
<dbReference type="AlphaFoldDB" id="A0A371GIW8"/>
<dbReference type="InterPro" id="IPR013103">
    <property type="entry name" value="RVT_2"/>
</dbReference>
<dbReference type="Proteomes" id="UP000257109">
    <property type="component" value="Unassembled WGS sequence"/>
</dbReference>
<accession>A0A371GIW8</accession>
<name>A0A371GIW8_MUCPR</name>
<reference evidence="2" key="1">
    <citation type="submission" date="2018-05" db="EMBL/GenBank/DDBJ databases">
        <title>Draft genome of Mucuna pruriens seed.</title>
        <authorList>
            <person name="Nnadi N.E."/>
            <person name="Vos R."/>
            <person name="Hasami M.H."/>
            <person name="Devisetty U.K."/>
            <person name="Aguiy J.C."/>
        </authorList>
    </citation>
    <scope>NUCLEOTIDE SEQUENCE [LARGE SCALE GENOMIC DNA]</scope>
    <source>
        <strain evidence="2">JCA_2017</strain>
    </source>
</reference>
<dbReference type="EMBL" id="QJKJ01005385">
    <property type="protein sequence ID" value="RDX90502.1"/>
    <property type="molecule type" value="Genomic_DNA"/>
</dbReference>
<keyword evidence="3" id="KW-1185">Reference proteome</keyword>
<organism evidence="2 3">
    <name type="scientific">Mucuna pruriens</name>
    <name type="common">Velvet bean</name>
    <name type="synonym">Dolichos pruriens</name>
    <dbReference type="NCBI Taxonomy" id="157652"/>
    <lineage>
        <taxon>Eukaryota</taxon>
        <taxon>Viridiplantae</taxon>
        <taxon>Streptophyta</taxon>
        <taxon>Embryophyta</taxon>
        <taxon>Tracheophyta</taxon>
        <taxon>Spermatophyta</taxon>
        <taxon>Magnoliopsida</taxon>
        <taxon>eudicotyledons</taxon>
        <taxon>Gunneridae</taxon>
        <taxon>Pentapetalae</taxon>
        <taxon>rosids</taxon>
        <taxon>fabids</taxon>
        <taxon>Fabales</taxon>
        <taxon>Fabaceae</taxon>
        <taxon>Papilionoideae</taxon>
        <taxon>50 kb inversion clade</taxon>
        <taxon>NPAAA clade</taxon>
        <taxon>indigoferoid/millettioid clade</taxon>
        <taxon>Phaseoleae</taxon>
        <taxon>Mucuna</taxon>
    </lineage>
</organism>
<evidence type="ECO:0000313" key="3">
    <source>
        <dbReference type="Proteomes" id="UP000257109"/>
    </source>
</evidence>
<feature type="non-terminal residue" evidence="2">
    <location>
        <position position="1"/>
    </location>
</feature>
<feature type="domain" description="Reverse transcriptase Ty1/copia-type" evidence="1">
    <location>
        <begin position="157"/>
        <end position="240"/>
    </location>
</feature>
<gene>
    <name evidence="2" type="ORF">CR513_27629</name>
</gene>
<proteinExistence type="predicted"/>
<dbReference type="Pfam" id="PF07727">
    <property type="entry name" value="RVT_2"/>
    <property type="match status" value="1"/>
</dbReference>
<evidence type="ECO:0000313" key="2">
    <source>
        <dbReference type="EMBL" id="RDX90502.1"/>
    </source>
</evidence>
<protein>
    <recommendedName>
        <fullName evidence="1">Reverse transcriptase Ty1/copia-type domain-containing protein</fullName>
    </recommendedName>
</protein>
<evidence type="ECO:0000259" key="1">
    <source>
        <dbReference type="Pfam" id="PF07727"/>
    </source>
</evidence>
<comment type="caution">
    <text evidence="2">The sequence shown here is derived from an EMBL/GenBank/DDBJ whole genome shotgun (WGS) entry which is preliminary data.</text>
</comment>